<dbReference type="EMBL" id="CAADII010000065">
    <property type="protein sequence ID" value="VFR56465.1"/>
    <property type="molecule type" value="Genomic_DNA"/>
</dbReference>
<evidence type="ECO:0000256" key="4">
    <source>
        <dbReference type="ARBA" id="ARBA00023136"/>
    </source>
</evidence>
<dbReference type="Pfam" id="PF02104">
    <property type="entry name" value="SURF1"/>
    <property type="match status" value="1"/>
</dbReference>
<dbReference type="GO" id="GO:0016020">
    <property type="term" value="C:membrane"/>
    <property type="evidence" value="ECO:0007669"/>
    <property type="project" value="UniProtKB-SubCell"/>
</dbReference>
<evidence type="ECO:0000313" key="9">
    <source>
        <dbReference type="EMBL" id="VFS25783.1"/>
    </source>
</evidence>
<name>A0A484U2G4_9ZZZZ</name>
<evidence type="ECO:0000256" key="5">
    <source>
        <dbReference type="SAM" id="Phobius"/>
    </source>
</evidence>
<protein>
    <submittedName>
        <fullName evidence="7">Cytochrome oxidase biogenesis protein Surf1, facilitates heme A insertion</fullName>
    </submittedName>
</protein>
<dbReference type="InterPro" id="IPR045214">
    <property type="entry name" value="Surf1/Surf4"/>
</dbReference>
<dbReference type="EMBL" id="CAADIP010000014">
    <property type="protein sequence ID" value="VFR85016.1"/>
    <property type="molecule type" value="Genomic_DNA"/>
</dbReference>
<dbReference type="EMBL" id="CAADIZ010000033">
    <property type="protein sequence ID" value="VFS25783.1"/>
    <property type="molecule type" value="Genomic_DNA"/>
</dbReference>
<dbReference type="EMBL" id="CAADIK010000049">
    <property type="protein sequence ID" value="VFR81268.1"/>
    <property type="molecule type" value="Genomic_DNA"/>
</dbReference>
<keyword evidence="4 5" id="KW-0472">Membrane</keyword>
<keyword evidence="2 5" id="KW-0812">Transmembrane</keyword>
<dbReference type="PANTHER" id="PTHR23427:SF2">
    <property type="entry name" value="SURFEIT LOCUS PROTEIN 1"/>
    <property type="match status" value="1"/>
</dbReference>
<accession>A0A484U2G4</accession>
<dbReference type="PANTHER" id="PTHR23427">
    <property type="entry name" value="SURFEIT LOCUS PROTEIN"/>
    <property type="match status" value="1"/>
</dbReference>
<proteinExistence type="predicted"/>
<evidence type="ECO:0000313" key="8">
    <source>
        <dbReference type="EMBL" id="VFR85016.1"/>
    </source>
</evidence>
<gene>
    <name evidence="6" type="ORF">BRI6_0311</name>
    <name evidence="7" type="ORF">BRI9_0310</name>
    <name evidence="8" type="ORF">IVO3_0311</name>
    <name evidence="9" type="ORF">RAN7_0309</name>
</gene>
<evidence type="ECO:0000256" key="1">
    <source>
        <dbReference type="ARBA" id="ARBA00004370"/>
    </source>
</evidence>
<dbReference type="AlphaFoldDB" id="A0A484U2G4"/>
<sequence>MAANSSRRVIAALILLALVVVATVSLGRWQLRRADERRAVAAAIEAGRVQPPLALSAGMAAQQLQPWRPARATGVWRHDLTVLLDNRNQEGRPGFWVATPLMLDAERGDAVLVLRGWLARPLGDTAMPAMPALPAPTGRLTVEGELAAHVPRLFELDRQAGRLPAGWPQGGDAAPPRVQNLALPDLAAATGLHLVPAVLMQTAGDGDGLLREWPQPSIDADKNTGYALQWFGFATIAGIAWLVVAAGAWRRGLR</sequence>
<keyword evidence="3 5" id="KW-1133">Transmembrane helix</keyword>
<dbReference type="InterPro" id="IPR002994">
    <property type="entry name" value="Surf1/Shy1"/>
</dbReference>
<evidence type="ECO:0000313" key="6">
    <source>
        <dbReference type="EMBL" id="VFR56465.1"/>
    </source>
</evidence>
<evidence type="ECO:0000256" key="2">
    <source>
        <dbReference type="ARBA" id="ARBA00022692"/>
    </source>
</evidence>
<dbReference type="PROSITE" id="PS50895">
    <property type="entry name" value="SURF1"/>
    <property type="match status" value="1"/>
</dbReference>
<evidence type="ECO:0000313" key="7">
    <source>
        <dbReference type="EMBL" id="VFR81268.1"/>
    </source>
</evidence>
<evidence type="ECO:0000256" key="3">
    <source>
        <dbReference type="ARBA" id="ARBA00022989"/>
    </source>
</evidence>
<feature type="transmembrane region" description="Helical" evidence="5">
    <location>
        <begin position="227"/>
        <end position="249"/>
    </location>
</feature>
<comment type="subcellular location">
    <subcellularLocation>
        <location evidence="1">Membrane</location>
    </subcellularLocation>
</comment>
<organism evidence="7">
    <name type="scientific">plant metagenome</name>
    <dbReference type="NCBI Taxonomy" id="1297885"/>
    <lineage>
        <taxon>unclassified sequences</taxon>
        <taxon>metagenomes</taxon>
        <taxon>organismal metagenomes</taxon>
    </lineage>
</organism>
<reference evidence="7" key="1">
    <citation type="submission" date="2019-03" db="EMBL/GenBank/DDBJ databases">
        <authorList>
            <person name="Danneels B."/>
        </authorList>
    </citation>
    <scope>NUCLEOTIDE SEQUENCE</scope>
</reference>
<dbReference type="CDD" id="cd06662">
    <property type="entry name" value="SURF1"/>
    <property type="match status" value="1"/>
</dbReference>